<evidence type="ECO:0000313" key="3">
    <source>
        <dbReference type="Proteomes" id="UP001056681"/>
    </source>
</evidence>
<dbReference type="Gene3D" id="1.10.510.10">
    <property type="entry name" value="Transferase(Phosphotransferase) domain 1"/>
    <property type="match status" value="1"/>
</dbReference>
<reference evidence="2" key="1">
    <citation type="submission" date="2020-10" db="EMBL/GenBank/DDBJ databases">
        <title>Whole-genome sequence of Luteibacter sp. EIF3.</title>
        <authorList>
            <person name="Friedrich I."/>
            <person name="Hertel R."/>
            <person name="Daniel R."/>
        </authorList>
    </citation>
    <scope>NUCLEOTIDE SEQUENCE</scope>
    <source>
        <strain evidence="2">EIF3</strain>
    </source>
</reference>
<evidence type="ECO:0000259" key="1">
    <source>
        <dbReference type="Pfam" id="PF25816"/>
    </source>
</evidence>
<organism evidence="2 3">
    <name type="scientific">Luteibacter flocculans</name>
    <dbReference type="NCBI Taxonomy" id="2780091"/>
    <lineage>
        <taxon>Bacteria</taxon>
        <taxon>Pseudomonadati</taxon>
        <taxon>Pseudomonadota</taxon>
        <taxon>Gammaproteobacteria</taxon>
        <taxon>Lysobacterales</taxon>
        <taxon>Rhodanobacteraceae</taxon>
        <taxon>Luteibacter</taxon>
    </lineage>
</organism>
<name>A0ABY4SZR9_9GAMM</name>
<dbReference type="RefSeq" id="WP_250338244.1">
    <property type="nucleotide sequence ID" value="NZ_CP063231.1"/>
</dbReference>
<dbReference type="Proteomes" id="UP001056681">
    <property type="component" value="Chromosome"/>
</dbReference>
<proteinExistence type="predicted"/>
<gene>
    <name evidence="2" type="ORF">IM816_11910</name>
</gene>
<sequence>MEGTDVVFERTEAIERFPSPRDFGDVDWAETPHWYGVGTPSRQVSQGWKLYVSATPANYISLILNAAPVFLRHGIAFKYLRSIDHLCQANIGLFGFSQVGKNLVAYLETPESSAEALTALRQWLGVSGHFGPVVPRLQQLWRGIPAFLRYGAYRGTTLSIDGRDVVDDRDDPKAVIDVLDQYALWDVVRHREAPPSRHDSPSLLARYPVRSVICRSGKGGVFIATDVRSGDECIAKLGLRHGAELPDGRDGAHFVRHEARMYALMTARGMGTHLPHVIEFSDEADASILLLERLSGEDLFAARSSLSSDVSWVDKAVDIISKAHFAGFVLGDVKLSNFVVTGSSLRLIDLESCQGVCSDRKEDMPVSFRAFGVDDIDRFTAYSMHFLLSVLFVDGAKESLRANRIVDLNELLASPPRRDAWDEFALAALKRLMGAMTPGFTSFGRKPLPSSSEG</sequence>
<evidence type="ECO:0000313" key="2">
    <source>
        <dbReference type="EMBL" id="URL57340.1"/>
    </source>
</evidence>
<feature type="domain" description="RamC N-terminal" evidence="1">
    <location>
        <begin position="30"/>
        <end position="166"/>
    </location>
</feature>
<accession>A0ABY4SZR9</accession>
<dbReference type="SUPFAM" id="SSF56112">
    <property type="entry name" value="Protein kinase-like (PK-like)"/>
    <property type="match status" value="1"/>
</dbReference>
<dbReference type="InterPro" id="IPR011009">
    <property type="entry name" value="Kinase-like_dom_sf"/>
</dbReference>
<dbReference type="EMBL" id="CP063231">
    <property type="protein sequence ID" value="URL57340.1"/>
    <property type="molecule type" value="Genomic_DNA"/>
</dbReference>
<dbReference type="Pfam" id="PF25816">
    <property type="entry name" value="RamC_N"/>
    <property type="match status" value="1"/>
</dbReference>
<keyword evidence="3" id="KW-1185">Reference proteome</keyword>
<dbReference type="InterPro" id="IPR057929">
    <property type="entry name" value="RamC_N"/>
</dbReference>
<protein>
    <recommendedName>
        <fullName evidence="1">RamC N-terminal domain-containing protein</fullName>
    </recommendedName>
</protein>